<gene>
    <name evidence="2" type="ORF">FNT36_11330</name>
</gene>
<evidence type="ECO:0000256" key="1">
    <source>
        <dbReference type="SAM" id="MobiDB-lite"/>
    </source>
</evidence>
<sequence>MLGASRAAAQSALGDYHGGPVPAAYPTGAGQAVAPPSPLRPAEQSLSPNLTEPGGPFVIRGTVTDSITHEGLPGVTILLAGTTTGTSTDATGNFTLTVATGATSVQLDIRYIGYVGQQLMVPAASSQAVVVALQNDVKGMLSGEVVICTVSKRPWPWHPKRFFNWSKYWLTRPFRP</sequence>
<name>A0A558BW46_9BACT</name>
<dbReference type="InterPro" id="IPR008969">
    <property type="entry name" value="CarboxyPept-like_regulatory"/>
</dbReference>
<evidence type="ECO:0000313" key="3">
    <source>
        <dbReference type="Proteomes" id="UP000317624"/>
    </source>
</evidence>
<dbReference type="OrthoDB" id="7432683at2"/>
<dbReference type="Pfam" id="PF13715">
    <property type="entry name" value="CarbopepD_reg_2"/>
    <property type="match status" value="1"/>
</dbReference>
<dbReference type="SUPFAM" id="SSF49464">
    <property type="entry name" value="Carboxypeptidase regulatory domain-like"/>
    <property type="match status" value="1"/>
</dbReference>
<accession>A0A558BW46</accession>
<proteinExistence type="predicted"/>
<keyword evidence="3" id="KW-1185">Reference proteome</keyword>
<evidence type="ECO:0000313" key="2">
    <source>
        <dbReference type="EMBL" id="TVT40746.1"/>
    </source>
</evidence>
<evidence type="ECO:0008006" key="4">
    <source>
        <dbReference type="Google" id="ProtNLM"/>
    </source>
</evidence>
<dbReference type="EMBL" id="VMRJ01000003">
    <property type="protein sequence ID" value="TVT40746.1"/>
    <property type="molecule type" value="Genomic_DNA"/>
</dbReference>
<protein>
    <recommendedName>
        <fullName evidence="4">Carboxypeptidase-like regulatory domain-containing protein</fullName>
    </recommendedName>
</protein>
<reference evidence="2 3" key="1">
    <citation type="submission" date="2019-07" db="EMBL/GenBank/DDBJ databases">
        <title>Hymenobacter sp. straun FUR1 Genome sequencing and assembly.</title>
        <authorList>
            <person name="Chhetri G."/>
        </authorList>
    </citation>
    <scope>NUCLEOTIDE SEQUENCE [LARGE SCALE GENOMIC DNA]</scope>
    <source>
        <strain evidence="2 3">Fur1</strain>
    </source>
</reference>
<dbReference type="Proteomes" id="UP000317624">
    <property type="component" value="Unassembled WGS sequence"/>
</dbReference>
<organism evidence="2 3">
    <name type="scientific">Hymenobacter setariae</name>
    <dbReference type="NCBI Taxonomy" id="2594794"/>
    <lineage>
        <taxon>Bacteria</taxon>
        <taxon>Pseudomonadati</taxon>
        <taxon>Bacteroidota</taxon>
        <taxon>Cytophagia</taxon>
        <taxon>Cytophagales</taxon>
        <taxon>Hymenobacteraceae</taxon>
        <taxon>Hymenobacter</taxon>
    </lineage>
</organism>
<feature type="region of interest" description="Disordered" evidence="1">
    <location>
        <begin position="27"/>
        <end position="56"/>
    </location>
</feature>
<dbReference type="AlphaFoldDB" id="A0A558BW46"/>
<comment type="caution">
    <text evidence="2">The sequence shown here is derived from an EMBL/GenBank/DDBJ whole genome shotgun (WGS) entry which is preliminary data.</text>
</comment>
<dbReference type="Gene3D" id="2.60.40.1120">
    <property type="entry name" value="Carboxypeptidase-like, regulatory domain"/>
    <property type="match status" value="1"/>
</dbReference>